<feature type="signal peptide" evidence="1">
    <location>
        <begin position="1"/>
        <end position="21"/>
    </location>
</feature>
<protein>
    <recommendedName>
        <fullName evidence="4">High light inducible protein</fullName>
    </recommendedName>
</protein>
<comment type="caution">
    <text evidence="2">The sequence shown here is derived from an EMBL/GenBank/DDBJ whole genome shotgun (WGS) entry which is preliminary data.</text>
</comment>
<feature type="chain" id="PRO_5035167049" description="High light inducible protein" evidence="1">
    <location>
        <begin position="22"/>
        <end position="122"/>
    </location>
</feature>
<evidence type="ECO:0000256" key="1">
    <source>
        <dbReference type="SAM" id="SignalP"/>
    </source>
</evidence>
<evidence type="ECO:0008006" key="4">
    <source>
        <dbReference type="Google" id="ProtNLM"/>
    </source>
</evidence>
<accession>A0A8J6CD66</accession>
<sequence>MARRLVIALALLAGAAVPTGALRVVGAPTRARARISRTTCVRMDDAPTREVVFPPEEVEAAYAAEVDAVLAKLGPYVPEDERYLFGFVPWAEKINGRFAMMGFTILLILESVLGKGILQIFN</sequence>
<reference evidence="2" key="1">
    <citation type="submission" date="2021-05" db="EMBL/GenBank/DDBJ databases">
        <title>The genome of the haptophyte Pavlova lutheri (Diacronema luteri, Pavlovales) - a model for lipid biosynthesis in eukaryotic algae.</title>
        <authorList>
            <person name="Hulatt C.J."/>
            <person name="Posewitz M.C."/>
        </authorList>
    </citation>
    <scope>NUCLEOTIDE SEQUENCE</scope>
    <source>
        <strain evidence="2">NIVA-4/92</strain>
    </source>
</reference>
<dbReference type="SUPFAM" id="SSF103511">
    <property type="entry name" value="Chlorophyll a-b binding protein"/>
    <property type="match status" value="1"/>
</dbReference>
<keyword evidence="3" id="KW-1185">Reference proteome</keyword>
<dbReference type="AlphaFoldDB" id="A0A8J6CD66"/>
<name>A0A8J6CD66_DIALT</name>
<organism evidence="2 3">
    <name type="scientific">Diacronema lutheri</name>
    <name type="common">Unicellular marine alga</name>
    <name type="synonym">Monochrysis lutheri</name>
    <dbReference type="NCBI Taxonomy" id="2081491"/>
    <lineage>
        <taxon>Eukaryota</taxon>
        <taxon>Haptista</taxon>
        <taxon>Haptophyta</taxon>
        <taxon>Pavlovophyceae</taxon>
        <taxon>Pavlovales</taxon>
        <taxon>Pavlovaceae</taxon>
        <taxon>Diacronema</taxon>
    </lineage>
</organism>
<keyword evidence="1" id="KW-0732">Signal</keyword>
<dbReference type="EMBL" id="JAGTXO010000017">
    <property type="protein sequence ID" value="KAG8463223.1"/>
    <property type="molecule type" value="Genomic_DNA"/>
</dbReference>
<proteinExistence type="predicted"/>
<evidence type="ECO:0000313" key="3">
    <source>
        <dbReference type="Proteomes" id="UP000751190"/>
    </source>
</evidence>
<dbReference type="Proteomes" id="UP000751190">
    <property type="component" value="Unassembled WGS sequence"/>
</dbReference>
<dbReference type="OrthoDB" id="542523at2759"/>
<evidence type="ECO:0000313" key="2">
    <source>
        <dbReference type="EMBL" id="KAG8463223.1"/>
    </source>
</evidence>
<gene>
    <name evidence="2" type="ORF">KFE25_011220</name>
</gene>